<dbReference type="InterPro" id="IPR009057">
    <property type="entry name" value="Homeodomain-like_sf"/>
</dbReference>
<keyword evidence="1 2" id="KW-0238">DNA-binding</keyword>
<accession>A0AAJ1BUQ7</accession>
<dbReference type="PRINTS" id="PR00455">
    <property type="entry name" value="HTHTETR"/>
</dbReference>
<dbReference type="PROSITE" id="PS50977">
    <property type="entry name" value="HTH_TETR_2"/>
    <property type="match status" value="1"/>
</dbReference>
<comment type="caution">
    <text evidence="4">The sequence shown here is derived from an EMBL/GenBank/DDBJ whole genome shotgun (WGS) entry which is preliminary data.</text>
</comment>
<dbReference type="InterPro" id="IPR001647">
    <property type="entry name" value="HTH_TetR"/>
</dbReference>
<evidence type="ECO:0000313" key="4">
    <source>
        <dbReference type="EMBL" id="MCO5955623.1"/>
    </source>
</evidence>
<dbReference type="RefSeq" id="WP_250912368.1">
    <property type="nucleotide sequence ID" value="NZ_JAMXLX010000001.1"/>
</dbReference>
<dbReference type="PANTHER" id="PTHR30055:SF226">
    <property type="entry name" value="HTH-TYPE TRANSCRIPTIONAL REGULATOR PKSA"/>
    <property type="match status" value="1"/>
</dbReference>
<gene>
    <name evidence="4" type="ORF">NBH21_02455</name>
</gene>
<evidence type="ECO:0000256" key="1">
    <source>
        <dbReference type="ARBA" id="ARBA00023125"/>
    </source>
</evidence>
<evidence type="ECO:0000256" key="2">
    <source>
        <dbReference type="PROSITE-ProRule" id="PRU00335"/>
    </source>
</evidence>
<name>A0AAJ1BUQ7_9HYPH</name>
<dbReference type="Pfam" id="PF17932">
    <property type="entry name" value="TetR_C_24"/>
    <property type="match status" value="1"/>
</dbReference>
<organism evidence="4 5">
    <name type="scientific">Ciceribacter sichuanensis</name>
    <dbReference type="NCBI Taxonomy" id="2949647"/>
    <lineage>
        <taxon>Bacteria</taxon>
        <taxon>Pseudomonadati</taxon>
        <taxon>Pseudomonadota</taxon>
        <taxon>Alphaproteobacteria</taxon>
        <taxon>Hyphomicrobiales</taxon>
        <taxon>Rhizobiaceae</taxon>
        <taxon>Ciceribacter</taxon>
    </lineage>
</organism>
<dbReference type="AlphaFoldDB" id="A0AAJ1BUQ7"/>
<dbReference type="GO" id="GO:0003700">
    <property type="term" value="F:DNA-binding transcription factor activity"/>
    <property type="evidence" value="ECO:0007669"/>
    <property type="project" value="TreeGrafter"/>
</dbReference>
<dbReference type="InterPro" id="IPR050109">
    <property type="entry name" value="HTH-type_TetR-like_transc_reg"/>
</dbReference>
<dbReference type="SUPFAM" id="SSF46689">
    <property type="entry name" value="Homeodomain-like"/>
    <property type="match status" value="1"/>
</dbReference>
<dbReference type="GO" id="GO:0000976">
    <property type="term" value="F:transcription cis-regulatory region binding"/>
    <property type="evidence" value="ECO:0007669"/>
    <property type="project" value="TreeGrafter"/>
</dbReference>
<dbReference type="InterPro" id="IPR041490">
    <property type="entry name" value="KstR2_TetR_C"/>
</dbReference>
<evidence type="ECO:0000259" key="3">
    <source>
        <dbReference type="PROSITE" id="PS50977"/>
    </source>
</evidence>
<dbReference type="PANTHER" id="PTHR30055">
    <property type="entry name" value="HTH-TYPE TRANSCRIPTIONAL REGULATOR RUTR"/>
    <property type="match status" value="1"/>
</dbReference>
<feature type="domain" description="HTH tetR-type" evidence="3">
    <location>
        <begin position="27"/>
        <end position="87"/>
    </location>
</feature>
<feature type="DNA-binding region" description="H-T-H motif" evidence="2">
    <location>
        <begin position="50"/>
        <end position="69"/>
    </location>
</feature>
<evidence type="ECO:0000313" key="5">
    <source>
        <dbReference type="Proteomes" id="UP001155380"/>
    </source>
</evidence>
<dbReference type="EMBL" id="JAMXLX010000001">
    <property type="protein sequence ID" value="MCO5955623.1"/>
    <property type="molecule type" value="Genomic_DNA"/>
</dbReference>
<protein>
    <submittedName>
        <fullName evidence="4">TetR/AcrR family transcriptional regulator</fullName>
    </submittedName>
</protein>
<dbReference type="Proteomes" id="UP001155380">
    <property type="component" value="Unassembled WGS sequence"/>
</dbReference>
<proteinExistence type="predicted"/>
<sequence>MTVGDSREMTSAAKSTLAGALQDSGLSDRHRDILDAAAALFAERGYAATSVRDIGERVGLLGGSLYHYIKSKEALFVRIHDIALQVAEDRIRAAIAPLSDPWARLEAACVTMMEIQLDPNSLTMPLMNDFASAPAEIRERLVEKRDAFEQVFRDLIAALPLDPALDRGVYRLLLLTLLNNVSGWYRPGRMTPDEIGRQILRIFRHEADRG</sequence>
<dbReference type="Gene3D" id="1.10.357.10">
    <property type="entry name" value="Tetracycline Repressor, domain 2"/>
    <property type="match status" value="1"/>
</dbReference>
<dbReference type="InterPro" id="IPR036271">
    <property type="entry name" value="Tet_transcr_reg_TetR-rel_C_sf"/>
</dbReference>
<dbReference type="Pfam" id="PF00440">
    <property type="entry name" value="TetR_N"/>
    <property type="match status" value="1"/>
</dbReference>
<dbReference type="SUPFAM" id="SSF48498">
    <property type="entry name" value="Tetracyclin repressor-like, C-terminal domain"/>
    <property type="match status" value="1"/>
</dbReference>
<reference evidence="4" key="1">
    <citation type="submission" date="2022-06" db="EMBL/GenBank/DDBJ databases">
        <authorList>
            <person name="Sun Q."/>
        </authorList>
    </citation>
    <scope>NUCLEOTIDE SEQUENCE</scope>
    <source>
        <strain evidence="4">S101</strain>
    </source>
</reference>